<evidence type="ECO:0000256" key="2">
    <source>
        <dbReference type="ARBA" id="ARBA00022475"/>
    </source>
</evidence>
<dbReference type="GO" id="GO:0051592">
    <property type="term" value="P:response to calcium ion"/>
    <property type="evidence" value="ECO:0007669"/>
    <property type="project" value="Ensembl"/>
</dbReference>
<dbReference type="GO" id="GO:0050921">
    <property type="term" value="P:positive regulation of chemotaxis"/>
    <property type="evidence" value="ECO:0007669"/>
    <property type="project" value="Ensembl"/>
</dbReference>
<dbReference type="PANTHER" id="PTHR24231:SF14">
    <property type="entry name" value="SUCCINATE RECEPTOR 1"/>
    <property type="match status" value="1"/>
</dbReference>
<dbReference type="GO" id="GO:0060177">
    <property type="term" value="P:regulation of angiotensin metabolic process"/>
    <property type="evidence" value="ECO:0007669"/>
    <property type="project" value="Ensembl"/>
</dbReference>
<feature type="domain" description="G-protein coupled receptors family 1 profile" evidence="11">
    <location>
        <begin position="35"/>
        <end position="291"/>
    </location>
</feature>
<dbReference type="OMA" id="YYKIALF"/>
<dbReference type="SUPFAM" id="SSF81321">
    <property type="entry name" value="Family A G protein-coupled receptor-like"/>
    <property type="match status" value="1"/>
</dbReference>
<dbReference type="Ensembl" id="ENSPMRT00000015635.1">
    <property type="protein sequence ID" value="ENSPMRP00000014636.1"/>
    <property type="gene ID" value="ENSPMRG00000009774.1"/>
</dbReference>
<organism evidence="12 13">
    <name type="scientific">Podarcis muralis</name>
    <name type="common">Wall lizard</name>
    <name type="synonym">Lacerta muralis</name>
    <dbReference type="NCBI Taxonomy" id="64176"/>
    <lineage>
        <taxon>Eukaryota</taxon>
        <taxon>Metazoa</taxon>
        <taxon>Chordata</taxon>
        <taxon>Craniata</taxon>
        <taxon>Vertebrata</taxon>
        <taxon>Euteleostomi</taxon>
        <taxon>Lepidosauria</taxon>
        <taxon>Squamata</taxon>
        <taxon>Bifurcata</taxon>
        <taxon>Unidentata</taxon>
        <taxon>Episquamata</taxon>
        <taxon>Laterata</taxon>
        <taxon>Lacertibaenia</taxon>
        <taxon>Lacertidae</taxon>
        <taxon>Podarcis</taxon>
    </lineage>
</organism>
<keyword evidence="8 9" id="KW-0807">Transducer</keyword>
<name>A0A670ISA9_PODMU</name>
<evidence type="ECO:0000256" key="9">
    <source>
        <dbReference type="RuleBase" id="RU000688"/>
    </source>
</evidence>
<comment type="similarity">
    <text evidence="9">Belongs to the G-protein coupled receptor 1 family.</text>
</comment>
<evidence type="ECO:0000313" key="13">
    <source>
        <dbReference type="Proteomes" id="UP000472272"/>
    </source>
</evidence>
<dbReference type="InterPro" id="IPR000276">
    <property type="entry name" value="GPCR_Rhodpsn"/>
</dbReference>
<keyword evidence="7 9" id="KW-0675">Receptor</keyword>
<evidence type="ECO:0000256" key="7">
    <source>
        <dbReference type="ARBA" id="ARBA00023170"/>
    </source>
</evidence>
<keyword evidence="13" id="KW-1185">Reference proteome</keyword>
<keyword evidence="4 10" id="KW-1133">Transmembrane helix</keyword>
<dbReference type="PRINTS" id="PR01157">
    <property type="entry name" value="P2YPURNOCPTR"/>
</dbReference>
<keyword evidence="5 9" id="KW-0297">G-protein coupled receptor</keyword>
<evidence type="ECO:0000256" key="1">
    <source>
        <dbReference type="ARBA" id="ARBA00004651"/>
    </source>
</evidence>
<feature type="transmembrane region" description="Helical" evidence="10">
    <location>
        <begin position="134"/>
        <end position="156"/>
    </location>
</feature>
<dbReference type="GO" id="GO:0042593">
    <property type="term" value="P:glucose homeostasis"/>
    <property type="evidence" value="ECO:0007669"/>
    <property type="project" value="Ensembl"/>
</dbReference>
<evidence type="ECO:0000256" key="5">
    <source>
        <dbReference type="ARBA" id="ARBA00023040"/>
    </source>
</evidence>
<proteinExistence type="inferred from homology"/>
<dbReference type="PANTHER" id="PTHR24231">
    <property type="entry name" value="PURINOCEPTOR-RELATED G-PROTEIN COUPLED RECEPTOR"/>
    <property type="match status" value="1"/>
</dbReference>
<dbReference type="GO" id="GO:0050729">
    <property type="term" value="P:positive regulation of inflammatory response"/>
    <property type="evidence" value="ECO:0007669"/>
    <property type="project" value="Ensembl"/>
</dbReference>
<feature type="transmembrane region" description="Helical" evidence="10">
    <location>
        <begin position="20"/>
        <end position="44"/>
    </location>
</feature>
<dbReference type="PROSITE" id="PS50262">
    <property type="entry name" value="G_PROTEIN_RECEP_F1_2"/>
    <property type="match status" value="1"/>
</dbReference>
<feature type="transmembrane region" description="Helical" evidence="10">
    <location>
        <begin position="268"/>
        <end position="293"/>
    </location>
</feature>
<feature type="transmembrane region" description="Helical" evidence="10">
    <location>
        <begin position="95"/>
        <end position="113"/>
    </location>
</feature>
<sequence length="318" mass="36947">MDGGDIRECWDREKSLERYYLSTMYTLEFIFGIIGNSIVVFGYIFCLKTWRSGNIYLFNLSLSDFSFLCTLPLLVSSYSQGNWSYGKDWCQANRFLLHVNLYTSILFLTVISMDRYLLMKYPFRNHFLQKKSTAIVLSIAIWVVVTLELTPMFTFLNDQKNNSNGSLCVDYASSGVAKDSLIYSMILTVTGFIIPLCAMCYFYRKTHAFIKSRSAELTAALTLEKPLTLIVMAVAIFSLLFIPYHIMRNVRIASRMQSWKRPSCSKDLISMIYTVTRPIAFLNSVINPIFYFLMGDHFREMLVSNARYLFKRVTPWYK</sequence>
<evidence type="ECO:0000256" key="6">
    <source>
        <dbReference type="ARBA" id="ARBA00023136"/>
    </source>
</evidence>
<keyword evidence="2" id="KW-1003">Cell membrane</keyword>
<evidence type="ECO:0000256" key="4">
    <source>
        <dbReference type="ARBA" id="ARBA00022989"/>
    </source>
</evidence>
<feature type="transmembrane region" description="Helical" evidence="10">
    <location>
        <begin position="56"/>
        <end position="75"/>
    </location>
</feature>
<comment type="subcellular location">
    <subcellularLocation>
        <location evidence="1">Cell membrane</location>
        <topology evidence="1">Multi-pass membrane protein</topology>
    </subcellularLocation>
</comment>
<reference evidence="12" key="3">
    <citation type="submission" date="2025-09" db="UniProtKB">
        <authorList>
            <consortium name="Ensembl"/>
        </authorList>
    </citation>
    <scope>IDENTIFICATION</scope>
</reference>
<dbReference type="Gene3D" id="1.20.1070.10">
    <property type="entry name" value="Rhodopsin 7-helix transmembrane proteins"/>
    <property type="match status" value="1"/>
</dbReference>
<feature type="transmembrane region" description="Helical" evidence="10">
    <location>
        <begin position="181"/>
        <end position="203"/>
    </location>
</feature>
<dbReference type="PRINTS" id="PR00237">
    <property type="entry name" value="GPCRRHODOPSN"/>
</dbReference>
<gene>
    <name evidence="12" type="primary">SUCNR1</name>
</gene>
<dbReference type="GO" id="GO:0097009">
    <property type="term" value="P:energy homeostasis"/>
    <property type="evidence" value="ECO:0007669"/>
    <property type="project" value="Ensembl"/>
</dbReference>
<protein>
    <submittedName>
        <fullName evidence="12">Succinate receptor 1</fullName>
    </submittedName>
</protein>
<dbReference type="PROSITE" id="PS00237">
    <property type="entry name" value="G_PROTEIN_RECEP_F1_1"/>
    <property type="match status" value="1"/>
</dbReference>
<dbReference type="GO" id="GO:0004930">
    <property type="term" value="F:G protein-coupled receptor activity"/>
    <property type="evidence" value="ECO:0007669"/>
    <property type="project" value="UniProtKB-KW"/>
</dbReference>
<reference evidence="12 13" key="1">
    <citation type="journal article" date="2019" name="Proc. Natl. Acad. Sci. U.S.A.">
        <title>Regulatory changes in pterin and carotenoid genes underlie balanced color polymorphisms in the wall lizard.</title>
        <authorList>
            <person name="Andrade P."/>
            <person name="Pinho C."/>
            <person name="Perez I de Lanuza G."/>
            <person name="Afonso S."/>
            <person name="Brejcha J."/>
            <person name="Rubin C.J."/>
            <person name="Wallerman O."/>
            <person name="Pereira P."/>
            <person name="Sabatino S.J."/>
            <person name="Bellati A."/>
            <person name="Pellitteri-Rosa D."/>
            <person name="Bosakova Z."/>
            <person name="Bunikis I."/>
            <person name="Carretero M.A."/>
            <person name="Feiner N."/>
            <person name="Marsik P."/>
            <person name="Pauperio F."/>
            <person name="Salvi D."/>
            <person name="Soler L."/>
            <person name="While G.M."/>
            <person name="Uller T."/>
            <person name="Font E."/>
            <person name="Andersson L."/>
            <person name="Carneiro M."/>
        </authorList>
    </citation>
    <scope>NUCLEOTIDE SEQUENCE</scope>
</reference>
<dbReference type="GO" id="GO:0005886">
    <property type="term" value="C:plasma membrane"/>
    <property type="evidence" value="ECO:0007669"/>
    <property type="project" value="UniProtKB-SubCell"/>
</dbReference>
<dbReference type="GO" id="GO:0002281">
    <property type="term" value="P:macrophage activation involved in immune response"/>
    <property type="evidence" value="ECO:0007669"/>
    <property type="project" value="Ensembl"/>
</dbReference>
<dbReference type="Pfam" id="PF00001">
    <property type="entry name" value="7tm_1"/>
    <property type="match status" value="1"/>
</dbReference>
<keyword evidence="6 10" id="KW-0472">Membrane</keyword>
<dbReference type="InterPro" id="IPR017452">
    <property type="entry name" value="GPCR_Rhodpsn_7TM"/>
</dbReference>
<reference evidence="12" key="2">
    <citation type="submission" date="2025-08" db="UniProtKB">
        <authorList>
            <consortium name="Ensembl"/>
        </authorList>
    </citation>
    <scope>IDENTIFICATION</scope>
</reference>
<evidence type="ECO:0000256" key="3">
    <source>
        <dbReference type="ARBA" id="ARBA00022692"/>
    </source>
</evidence>
<dbReference type="AlphaFoldDB" id="A0A670ISA9"/>
<evidence type="ECO:0000256" key="10">
    <source>
        <dbReference type="SAM" id="Phobius"/>
    </source>
</evidence>
<feature type="transmembrane region" description="Helical" evidence="10">
    <location>
        <begin position="227"/>
        <end position="246"/>
    </location>
</feature>
<evidence type="ECO:0000313" key="12">
    <source>
        <dbReference type="Ensembl" id="ENSPMRP00000014636.1"/>
    </source>
</evidence>
<dbReference type="Proteomes" id="UP000472272">
    <property type="component" value="Chromosome 5"/>
</dbReference>
<keyword evidence="3 9" id="KW-0812">Transmembrane</keyword>
<dbReference type="GeneTree" id="ENSGT01150000287001"/>
<evidence type="ECO:0000256" key="8">
    <source>
        <dbReference type="ARBA" id="ARBA00023224"/>
    </source>
</evidence>
<evidence type="ECO:0000259" key="11">
    <source>
        <dbReference type="PROSITE" id="PS50262"/>
    </source>
</evidence>
<accession>A0A670ISA9</accession>
<dbReference type="GO" id="GO:0002001">
    <property type="term" value="P:renin secretion into blood stream"/>
    <property type="evidence" value="ECO:0007669"/>
    <property type="project" value="Ensembl"/>
</dbReference>